<feature type="compositionally biased region" description="Basic and acidic residues" evidence="1">
    <location>
        <begin position="400"/>
        <end position="414"/>
    </location>
</feature>
<keyword evidence="3" id="KW-1185">Reference proteome</keyword>
<feature type="compositionally biased region" description="Basic and acidic residues" evidence="1">
    <location>
        <begin position="423"/>
        <end position="432"/>
    </location>
</feature>
<dbReference type="EMBL" id="WHWC01000015">
    <property type="protein sequence ID" value="KAG8368525.1"/>
    <property type="molecule type" value="Genomic_DNA"/>
</dbReference>
<feature type="compositionally biased region" description="Acidic residues" evidence="1">
    <location>
        <begin position="148"/>
        <end position="177"/>
    </location>
</feature>
<feature type="compositionally biased region" description="Polar residues" evidence="1">
    <location>
        <begin position="279"/>
        <end position="288"/>
    </location>
</feature>
<feature type="compositionally biased region" description="Acidic residues" evidence="1">
    <location>
        <begin position="382"/>
        <end position="397"/>
    </location>
</feature>
<protein>
    <submittedName>
        <fullName evidence="2">Uncharacterized protein</fullName>
    </submittedName>
</protein>
<feature type="compositionally biased region" description="Acidic residues" evidence="1">
    <location>
        <begin position="114"/>
        <end position="127"/>
    </location>
</feature>
<accession>A0AAV6WI48</accession>
<sequence length="451" mass="51101">MFLSWQLRPIRREKEEQVKKHLGKITMYRQSPSRNLRSKGIRVKHVLQICLLLAVCFWLIYQVKHSHDKKKEFDESDAKALLKENSDELIKLGRKDIHSRSDGTISKNDKHDEPIEDEETNGEEDEQEDKKVDDELDEHEQEKSDTEVDREEDIVDDDDKEREDVDDNETQETDTEEDGHVQMEKESPEEDTDRDGDDKSTHEAREEHYKADDASSAVTHDTQMETNETSLEEDKKEKNVEETTKGEDRKDSEVEVAKDGNGSNVTSSETKEDILDNFENGSPPNNTVAEGYDSHLMGNVSTRVTMVNHDLSLENVTDSKSELDDGEGFITEGKSGNSTINVDDNRVGSNKTGSPENNDAIYEEFSNSSNNTESSKEKNGEIEAENSDTNDNNDEISETTMKEIPEEKVEHDSIDISDSSDSLTEKDVRVDLDTLPEIQTEGTDSDDTAAE</sequence>
<feature type="compositionally biased region" description="Basic and acidic residues" evidence="1">
    <location>
        <begin position="93"/>
        <end position="113"/>
    </location>
</feature>
<feature type="compositionally biased region" description="Low complexity" evidence="1">
    <location>
        <begin position="363"/>
        <end position="373"/>
    </location>
</feature>
<feature type="compositionally biased region" description="Polar residues" evidence="1">
    <location>
        <begin position="216"/>
        <end position="229"/>
    </location>
</feature>
<organism evidence="2 3">
    <name type="scientific">Buddleja alternifolia</name>
    <dbReference type="NCBI Taxonomy" id="168488"/>
    <lineage>
        <taxon>Eukaryota</taxon>
        <taxon>Viridiplantae</taxon>
        <taxon>Streptophyta</taxon>
        <taxon>Embryophyta</taxon>
        <taxon>Tracheophyta</taxon>
        <taxon>Spermatophyta</taxon>
        <taxon>Magnoliopsida</taxon>
        <taxon>eudicotyledons</taxon>
        <taxon>Gunneridae</taxon>
        <taxon>Pentapetalae</taxon>
        <taxon>asterids</taxon>
        <taxon>lamiids</taxon>
        <taxon>Lamiales</taxon>
        <taxon>Scrophulariaceae</taxon>
        <taxon>Buddlejeae</taxon>
        <taxon>Buddleja</taxon>
    </lineage>
</organism>
<dbReference type="PANTHER" id="PTHR33700:SF4">
    <property type="entry name" value="MYB-LIKE PROTEIN X"/>
    <property type="match status" value="1"/>
</dbReference>
<feature type="compositionally biased region" description="Polar residues" evidence="1">
    <location>
        <begin position="334"/>
        <end position="357"/>
    </location>
</feature>
<evidence type="ECO:0000256" key="1">
    <source>
        <dbReference type="SAM" id="MobiDB-lite"/>
    </source>
</evidence>
<evidence type="ECO:0000313" key="3">
    <source>
        <dbReference type="Proteomes" id="UP000826271"/>
    </source>
</evidence>
<evidence type="ECO:0000313" key="2">
    <source>
        <dbReference type="EMBL" id="KAG8368525.1"/>
    </source>
</evidence>
<dbReference type="AlphaFoldDB" id="A0AAV6WI48"/>
<proteinExistence type="predicted"/>
<reference evidence="2" key="1">
    <citation type="submission" date="2019-10" db="EMBL/GenBank/DDBJ databases">
        <authorList>
            <person name="Zhang R."/>
            <person name="Pan Y."/>
            <person name="Wang J."/>
            <person name="Ma R."/>
            <person name="Yu S."/>
        </authorList>
    </citation>
    <scope>NUCLEOTIDE SEQUENCE</scope>
    <source>
        <strain evidence="2">LA-IB0</strain>
        <tissue evidence="2">Leaf</tissue>
    </source>
</reference>
<name>A0AAV6WI48_9LAMI</name>
<gene>
    <name evidence="2" type="ORF">BUALT_Bualt15G0054700</name>
</gene>
<feature type="compositionally biased region" description="Basic and acidic residues" evidence="1">
    <location>
        <begin position="232"/>
        <end position="258"/>
    </location>
</feature>
<comment type="caution">
    <text evidence="2">The sequence shown here is derived from an EMBL/GenBank/DDBJ whole genome shotgun (WGS) entry which is preliminary data.</text>
</comment>
<dbReference type="Proteomes" id="UP000826271">
    <property type="component" value="Unassembled WGS sequence"/>
</dbReference>
<feature type="region of interest" description="Disordered" evidence="1">
    <location>
        <begin position="93"/>
        <end position="292"/>
    </location>
</feature>
<dbReference type="PANTHER" id="PTHR33700">
    <property type="entry name" value="MYB-LIKE PROTEIN X"/>
    <property type="match status" value="1"/>
</dbReference>
<feature type="compositionally biased region" description="Basic and acidic residues" evidence="1">
    <location>
        <begin position="196"/>
        <end position="213"/>
    </location>
</feature>
<feature type="region of interest" description="Disordered" evidence="1">
    <location>
        <begin position="314"/>
        <end position="451"/>
    </location>
</feature>